<feature type="region of interest" description="Disordered" evidence="8">
    <location>
        <begin position="415"/>
        <end position="434"/>
    </location>
</feature>
<evidence type="ECO:0000256" key="9">
    <source>
        <dbReference type="SAM" id="Phobius"/>
    </source>
</evidence>
<feature type="transmembrane region" description="Helical" evidence="9">
    <location>
        <begin position="65"/>
        <end position="82"/>
    </location>
</feature>
<feature type="transmembrane region" description="Helical" evidence="9">
    <location>
        <begin position="291"/>
        <end position="311"/>
    </location>
</feature>
<dbReference type="EMBL" id="DF237459">
    <property type="protein sequence ID" value="GAQ89312.1"/>
    <property type="molecule type" value="Genomic_DNA"/>
</dbReference>
<keyword evidence="7 9" id="KW-0472">Membrane</keyword>
<feature type="region of interest" description="Disordered" evidence="8">
    <location>
        <begin position="1"/>
        <end position="21"/>
    </location>
</feature>
<keyword evidence="4 9" id="KW-0812">Transmembrane</keyword>
<organism evidence="10 11">
    <name type="scientific">Klebsormidium nitens</name>
    <name type="common">Green alga</name>
    <name type="synonym">Ulothrix nitens</name>
    <dbReference type="NCBI Taxonomy" id="105231"/>
    <lineage>
        <taxon>Eukaryota</taxon>
        <taxon>Viridiplantae</taxon>
        <taxon>Streptophyta</taxon>
        <taxon>Klebsormidiophyceae</taxon>
        <taxon>Klebsormidiales</taxon>
        <taxon>Klebsormidiaceae</taxon>
        <taxon>Klebsormidium</taxon>
    </lineage>
</organism>
<dbReference type="InterPro" id="IPR044669">
    <property type="entry name" value="YneE/VCCN1/2-like"/>
</dbReference>
<evidence type="ECO:0000256" key="4">
    <source>
        <dbReference type="ARBA" id="ARBA00022692"/>
    </source>
</evidence>
<dbReference type="PANTHER" id="PTHR33281:SF19">
    <property type="entry name" value="VOLTAGE-DEPENDENT ANION CHANNEL-FORMING PROTEIN YNEE"/>
    <property type="match status" value="1"/>
</dbReference>
<dbReference type="Proteomes" id="UP000054558">
    <property type="component" value="Unassembled WGS sequence"/>
</dbReference>
<keyword evidence="6" id="KW-0406">Ion transport</keyword>
<feature type="transmembrane region" description="Helical" evidence="9">
    <location>
        <begin position="358"/>
        <end position="376"/>
    </location>
</feature>
<accession>A0A1Y1IGY1</accession>
<keyword evidence="3" id="KW-1003">Cell membrane</keyword>
<comment type="subcellular location">
    <subcellularLocation>
        <location evidence="1">Cell membrane</location>
        <topology evidence="1">Multi-pass membrane protein</topology>
    </subcellularLocation>
</comment>
<evidence type="ECO:0000313" key="11">
    <source>
        <dbReference type="Proteomes" id="UP000054558"/>
    </source>
</evidence>
<proteinExistence type="predicted"/>
<evidence type="ECO:0000256" key="6">
    <source>
        <dbReference type="ARBA" id="ARBA00023065"/>
    </source>
</evidence>
<evidence type="ECO:0000256" key="3">
    <source>
        <dbReference type="ARBA" id="ARBA00022475"/>
    </source>
</evidence>
<evidence type="ECO:0000256" key="8">
    <source>
        <dbReference type="SAM" id="MobiDB-lite"/>
    </source>
</evidence>
<feature type="transmembrane region" description="Helical" evidence="9">
    <location>
        <begin position="332"/>
        <end position="352"/>
    </location>
</feature>
<evidence type="ECO:0000256" key="1">
    <source>
        <dbReference type="ARBA" id="ARBA00004651"/>
    </source>
</evidence>
<name>A0A1Y1IGY1_KLENI</name>
<dbReference type="PANTHER" id="PTHR33281">
    <property type="entry name" value="UPF0187 PROTEIN YNEE"/>
    <property type="match status" value="1"/>
</dbReference>
<dbReference type="OMA" id="MVIRAPE"/>
<dbReference type="GO" id="GO:0005254">
    <property type="term" value="F:chloride channel activity"/>
    <property type="evidence" value="ECO:0007669"/>
    <property type="project" value="InterPro"/>
</dbReference>
<feature type="transmembrane region" description="Helical" evidence="9">
    <location>
        <begin position="184"/>
        <end position="202"/>
    </location>
</feature>
<evidence type="ECO:0000256" key="5">
    <source>
        <dbReference type="ARBA" id="ARBA00022989"/>
    </source>
</evidence>
<dbReference type="AlphaFoldDB" id="A0A1Y1IGY1"/>
<keyword evidence="11" id="KW-1185">Reference proteome</keyword>
<keyword evidence="5 9" id="KW-1133">Transmembrane helix</keyword>
<sequence>MPHKEGDAYKPSPPPPATHENPLWELRKDRKVAPRTILYDPQSPFAALTRFAGTSLQMVLRRPDFYVIMLVHVFLCAVYYQVSHNPILLASSNGEQQSWPFLSPTVVVITGTMIVFFMVFHTNQAYSRFFAQYECITRVDTEPYDSSRFLRTGSGRFLNRLGPLLRMTFADGSCPGARETRLMLARYMVTIEFLAYANLPFYKTNGAGAWAWQHVEDTGLLTSAEVTRLRRVPNGKAFKEVAMWIYQRFYAHFRNGDISNVELDRFVTFTSDVIANIGTVNDFLAMPVPFAFFHLLNAVLVGYLLLLAYTYCLYRYKSSVPISVPFRFRFRFGFRLSLLDAVPVGYLLLLAYTYCMYSYYYSIVGMFVTTVSLLGLRELSCALADPFGSDATDLPVFDYALSTQRYFNDSILKRAEDQGPDDPPHPLAPRGKQA</sequence>
<gene>
    <name evidence="10" type="ORF">KFL_005100020</name>
</gene>
<reference evidence="10 11" key="1">
    <citation type="journal article" date="2014" name="Nat. Commun.">
        <title>Klebsormidium flaccidum genome reveals primary factors for plant terrestrial adaptation.</title>
        <authorList>
            <person name="Hori K."/>
            <person name="Maruyama F."/>
            <person name="Fujisawa T."/>
            <person name="Togashi T."/>
            <person name="Yamamoto N."/>
            <person name="Seo M."/>
            <person name="Sato S."/>
            <person name="Yamada T."/>
            <person name="Mori H."/>
            <person name="Tajima N."/>
            <person name="Moriyama T."/>
            <person name="Ikeuchi M."/>
            <person name="Watanabe M."/>
            <person name="Wada H."/>
            <person name="Kobayashi K."/>
            <person name="Saito M."/>
            <person name="Masuda T."/>
            <person name="Sasaki-Sekimoto Y."/>
            <person name="Mashiguchi K."/>
            <person name="Awai K."/>
            <person name="Shimojima M."/>
            <person name="Masuda S."/>
            <person name="Iwai M."/>
            <person name="Nobusawa T."/>
            <person name="Narise T."/>
            <person name="Kondo S."/>
            <person name="Saito H."/>
            <person name="Sato R."/>
            <person name="Murakawa M."/>
            <person name="Ihara Y."/>
            <person name="Oshima-Yamada Y."/>
            <person name="Ohtaka K."/>
            <person name="Satoh M."/>
            <person name="Sonobe K."/>
            <person name="Ishii M."/>
            <person name="Ohtani R."/>
            <person name="Kanamori-Sato M."/>
            <person name="Honoki R."/>
            <person name="Miyazaki D."/>
            <person name="Mochizuki H."/>
            <person name="Umetsu J."/>
            <person name="Higashi K."/>
            <person name="Shibata D."/>
            <person name="Kamiya Y."/>
            <person name="Sato N."/>
            <person name="Nakamura Y."/>
            <person name="Tabata S."/>
            <person name="Ida S."/>
            <person name="Kurokawa K."/>
            <person name="Ohta H."/>
        </authorList>
    </citation>
    <scope>NUCLEOTIDE SEQUENCE [LARGE SCALE GENOMIC DNA]</scope>
    <source>
        <strain evidence="10 11">NIES-2285</strain>
    </source>
</reference>
<feature type="transmembrane region" description="Helical" evidence="9">
    <location>
        <begin position="102"/>
        <end position="120"/>
    </location>
</feature>
<protein>
    <submittedName>
        <fullName evidence="10">Uncharacterized protein</fullName>
    </submittedName>
</protein>
<keyword evidence="2" id="KW-0813">Transport</keyword>
<dbReference type="GO" id="GO:0005886">
    <property type="term" value="C:plasma membrane"/>
    <property type="evidence" value="ECO:0007669"/>
    <property type="project" value="UniProtKB-SubCell"/>
</dbReference>
<evidence type="ECO:0000313" key="10">
    <source>
        <dbReference type="EMBL" id="GAQ89312.1"/>
    </source>
</evidence>
<evidence type="ECO:0000256" key="7">
    <source>
        <dbReference type="ARBA" id="ARBA00023136"/>
    </source>
</evidence>
<evidence type="ECO:0000256" key="2">
    <source>
        <dbReference type="ARBA" id="ARBA00022448"/>
    </source>
</evidence>